<protein>
    <recommendedName>
        <fullName evidence="4">DNA-binding protein</fullName>
    </recommendedName>
</protein>
<dbReference type="SUPFAM" id="SSF46785">
    <property type="entry name" value="Winged helix' DNA-binding domain"/>
    <property type="match status" value="1"/>
</dbReference>
<gene>
    <name evidence="2" type="ORF">ACIGXA_39765</name>
</gene>
<reference evidence="2 3" key="1">
    <citation type="submission" date="2024-10" db="EMBL/GenBank/DDBJ databases">
        <title>The Natural Products Discovery Center: Release of the First 8490 Sequenced Strains for Exploring Actinobacteria Biosynthetic Diversity.</title>
        <authorList>
            <person name="Kalkreuter E."/>
            <person name="Kautsar S.A."/>
            <person name="Yang D."/>
            <person name="Bader C.D."/>
            <person name="Teijaro C.N."/>
            <person name="Fluegel L."/>
            <person name="Davis C.M."/>
            <person name="Simpson J.R."/>
            <person name="Lauterbach L."/>
            <person name="Steele A.D."/>
            <person name="Gui C."/>
            <person name="Meng S."/>
            <person name="Li G."/>
            <person name="Viehrig K."/>
            <person name="Ye F."/>
            <person name="Su P."/>
            <person name="Kiefer A.F."/>
            <person name="Nichols A."/>
            <person name="Cepeda A.J."/>
            <person name="Yan W."/>
            <person name="Fan B."/>
            <person name="Jiang Y."/>
            <person name="Adhikari A."/>
            <person name="Zheng C.-J."/>
            <person name="Schuster L."/>
            <person name="Cowan T.M."/>
            <person name="Smanski M.J."/>
            <person name="Chevrette M.G."/>
            <person name="De Carvalho L.P.S."/>
            <person name="Shen B."/>
        </authorList>
    </citation>
    <scope>NUCLEOTIDE SEQUENCE [LARGE SCALE GENOMIC DNA]</scope>
    <source>
        <strain evidence="2 3">NPDC053399</strain>
    </source>
</reference>
<dbReference type="Proteomes" id="UP001614394">
    <property type="component" value="Unassembled WGS sequence"/>
</dbReference>
<evidence type="ECO:0000256" key="1">
    <source>
        <dbReference type="SAM" id="MobiDB-lite"/>
    </source>
</evidence>
<accession>A0ABW8CLK0</accession>
<name>A0ABW8CLK0_9ACTN</name>
<dbReference type="RefSeq" id="WP_399658325.1">
    <property type="nucleotide sequence ID" value="NZ_JBITYG010000021.1"/>
</dbReference>
<dbReference type="EMBL" id="JBITYG010000021">
    <property type="protein sequence ID" value="MFI9106652.1"/>
    <property type="molecule type" value="Genomic_DNA"/>
</dbReference>
<evidence type="ECO:0000313" key="2">
    <source>
        <dbReference type="EMBL" id="MFI9106652.1"/>
    </source>
</evidence>
<sequence>MADPQSNAALPAYQIPDDAPRSGVLHIRHRHTDRFTVVGNHLAQHPRLSAVAIGLAVHIQSLPDGASVTVKALTLRFPEGEITVRRALNELEAAGYLERRRVPLGGGRFATRTLAYDRPGTLPRPGKAVMPPTPSAPQRQPSLPPPAPAPPNDRHPRPDGSPAARPATGTATLPPVITARTPTISPAAGPATGPAADLLARLRLADPRLLLSVREIARLAPAVDAWLGRTATPAQITRTLTAALPSAPIHHPARFLEHRLATHLPPPLPAEPAPAVRPAPLITCDGCDRAFRTHDPTARCADCRAGAAEPSPRAAA</sequence>
<comment type="caution">
    <text evidence="2">The sequence shown here is derived from an EMBL/GenBank/DDBJ whole genome shotgun (WGS) entry which is preliminary data.</text>
</comment>
<proteinExistence type="predicted"/>
<organism evidence="2 3">
    <name type="scientific">Streptomyces fildesensis</name>
    <dbReference type="NCBI Taxonomy" id="375757"/>
    <lineage>
        <taxon>Bacteria</taxon>
        <taxon>Bacillati</taxon>
        <taxon>Actinomycetota</taxon>
        <taxon>Actinomycetes</taxon>
        <taxon>Kitasatosporales</taxon>
        <taxon>Streptomycetaceae</taxon>
        <taxon>Streptomyces</taxon>
    </lineage>
</organism>
<keyword evidence="3" id="KW-1185">Reference proteome</keyword>
<feature type="compositionally biased region" description="Pro residues" evidence="1">
    <location>
        <begin position="142"/>
        <end position="151"/>
    </location>
</feature>
<feature type="region of interest" description="Disordered" evidence="1">
    <location>
        <begin position="114"/>
        <end position="175"/>
    </location>
</feature>
<dbReference type="InterPro" id="IPR036390">
    <property type="entry name" value="WH_DNA-bd_sf"/>
</dbReference>
<evidence type="ECO:0008006" key="4">
    <source>
        <dbReference type="Google" id="ProtNLM"/>
    </source>
</evidence>
<evidence type="ECO:0000313" key="3">
    <source>
        <dbReference type="Proteomes" id="UP001614394"/>
    </source>
</evidence>